<comment type="subcellular location">
    <subcellularLocation>
        <location evidence="1">Membrane</location>
        <topology evidence="1">Multi-pass membrane protein</topology>
    </subcellularLocation>
</comment>
<dbReference type="PANTHER" id="PTHR38480">
    <property type="entry name" value="SLR0254 PROTEIN"/>
    <property type="match status" value="1"/>
</dbReference>
<reference evidence="8" key="1">
    <citation type="submission" date="2016-11" db="EMBL/GenBank/DDBJ databases">
        <authorList>
            <person name="Varghese N."/>
            <person name="Submissions S."/>
        </authorList>
    </citation>
    <scope>NUCLEOTIDE SEQUENCE [LARGE SCALE GENOMIC DNA]</scope>
    <source>
        <strain evidence="8">DSM 45627</strain>
    </source>
</reference>
<protein>
    <submittedName>
        <fullName evidence="7">Uncharacterized membrane protein YckC, RDD family</fullName>
    </submittedName>
</protein>
<name>A0A1M5TEV8_9ACTN</name>
<dbReference type="OrthoDB" id="9787732at2"/>
<evidence type="ECO:0000256" key="3">
    <source>
        <dbReference type="ARBA" id="ARBA00022989"/>
    </source>
</evidence>
<dbReference type="Pfam" id="PF06271">
    <property type="entry name" value="RDD"/>
    <property type="match status" value="1"/>
</dbReference>
<keyword evidence="4" id="KW-0472">Membrane</keyword>
<dbReference type="Proteomes" id="UP000186132">
    <property type="component" value="Unassembled WGS sequence"/>
</dbReference>
<dbReference type="InterPro" id="IPR010432">
    <property type="entry name" value="RDD"/>
</dbReference>
<keyword evidence="2" id="KW-0812">Transmembrane</keyword>
<accession>A0A1M5TEV8</accession>
<evidence type="ECO:0000313" key="7">
    <source>
        <dbReference type="EMBL" id="SHH49180.1"/>
    </source>
</evidence>
<proteinExistence type="predicted"/>
<evidence type="ECO:0000259" key="6">
    <source>
        <dbReference type="Pfam" id="PF06271"/>
    </source>
</evidence>
<evidence type="ECO:0000256" key="5">
    <source>
        <dbReference type="SAM" id="MobiDB-lite"/>
    </source>
</evidence>
<dbReference type="STRING" id="1206085.SAMN05443575_3991"/>
<organism evidence="7 8">
    <name type="scientific">Jatrophihabitans endophyticus</name>
    <dbReference type="NCBI Taxonomy" id="1206085"/>
    <lineage>
        <taxon>Bacteria</taxon>
        <taxon>Bacillati</taxon>
        <taxon>Actinomycetota</taxon>
        <taxon>Actinomycetes</taxon>
        <taxon>Jatrophihabitantales</taxon>
        <taxon>Jatrophihabitantaceae</taxon>
        <taxon>Jatrophihabitans</taxon>
    </lineage>
</organism>
<dbReference type="PANTHER" id="PTHR38480:SF1">
    <property type="entry name" value="SLR0254 PROTEIN"/>
    <property type="match status" value="1"/>
</dbReference>
<feature type="compositionally biased region" description="Low complexity" evidence="5">
    <location>
        <begin position="250"/>
        <end position="262"/>
    </location>
</feature>
<dbReference type="GO" id="GO:0016020">
    <property type="term" value="C:membrane"/>
    <property type="evidence" value="ECO:0007669"/>
    <property type="project" value="UniProtKB-SubCell"/>
</dbReference>
<gene>
    <name evidence="7" type="ORF">SAMN05443575_3991</name>
</gene>
<dbReference type="EMBL" id="FQVU01000006">
    <property type="protein sequence ID" value="SHH49180.1"/>
    <property type="molecule type" value="Genomic_DNA"/>
</dbReference>
<feature type="compositionally biased region" description="Pro residues" evidence="5">
    <location>
        <begin position="263"/>
        <end position="274"/>
    </location>
</feature>
<sequence>MTAGVISGEGVRLALVPAGVASRTLAAAIDVAIQAVASLVLLLVDAAVAGSADTAALAAVAVVESVLVIAGYPIVLEWSTRGRTVGKLCLGLRVVRDDGGPIGFRHALVRGLASLVLEKPGLLFPFGTVAGLVTLAVSPREKRIGDLMAGTVVLDERAAPQPLAVPYAWVPYPLQPWALALDLTRLDDGLALRLRQFVSRAHAMSSPARMTLGDDLLRRVLAVTSPPPPPGAPTAELLGTVLAERRRRATPSTAGRPAARPAPAGPAGPPPAPGGPFALPQ</sequence>
<dbReference type="AlphaFoldDB" id="A0A1M5TEV8"/>
<keyword evidence="8" id="KW-1185">Reference proteome</keyword>
<feature type="region of interest" description="Disordered" evidence="5">
    <location>
        <begin position="224"/>
        <end position="281"/>
    </location>
</feature>
<evidence type="ECO:0000256" key="4">
    <source>
        <dbReference type="ARBA" id="ARBA00023136"/>
    </source>
</evidence>
<evidence type="ECO:0000256" key="2">
    <source>
        <dbReference type="ARBA" id="ARBA00022692"/>
    </source>
</evidence>
<keyword evidence="3" id="KW-1133">Transmembrane helix</keyword>
<feature type="domain" description="RDD" evidence="6">
    <location>
        <begin position="18"/>
        <end position="150"/>
    </location>
</feature>
<evidence type="ECO:0000313" key="8">
    <source>
        <dbReference type="Proteomes" id="UP000186132"/>
    </source>
</evidence>
<dbReference type="RefSeq" id="WP_073392173.1">
    <property type="nucleotide sequence ID" value="NZ_FQVU01000006.1"/>
</dbReference>
<evidence type="ECO:0000256" key="1">
    <source>
        <dbReference type="ARBA" id="ARBA00004141"/>
    </source>
</evidence>